<dbReference type="InterPro" id="IPR051481">
    <property type="entry name" value="BTB-POZ/Galectin-3-binding"/>
</dbReference>
<reference evidence="3 4" key="1">
    <citation type="submission" date="2024-03" db="EMBL/GenBank/DDBJ databases">
        <title>The genome assembly and annotation of the cricket Gryllus longicercus Weissman &amp; Gray.</title>
        <authorList>
            <person name="Szrajer S."/>
            <person name="Gray D."/>
            <person name="Ylla G."/>
        </authorList>
    </citation>
    <scope>NUCLEOTIDE SEQUENCE [LARGE SCALE GENOMIC DNA]</scope>
    <source>
        <strain evidence="3">DAG 2021-001</strain>
        <tissue evidence="3">Whole body minus gut</tissue>
    </source>
</reference>
<dbReference type="CDD" id="cd18493">
    <property type="entry name" value="BACK_BTBD17"/>
    <property type="match status" value="1"/>
</dbReference>
<dbReference type="InterPro" id="IPR000210">
    <property type="entry name" value="BTB/POZ_dom"/>
</dbReference>
<evidence type="ECO:0000256" key="1">
    <source>
        <dbReference type="SAM" id="MobiDB-lite"/>
    </source>
</evidence>
<sequence>MMLEQFGRMFRSATGQTTRGSVPKGKENKSSKADCCSASFTSEDMEIDNSHTVLQKISMLYMERQMNDICLIVSGVEYPAHRLILCASSEVFQVMLMNPEWSESQESRVVLQETPTCAAIFGDFLQYFYTGRIRINHATVMPVLSLADKYNVKDLVKLCVEYMCMHIAHAASNNQLVSWLQYTLACGHYDVAQACQNFVKWNFEMVAEASDFGNFEPDVFINILKQNDLVVHDETILYNCVVKWLDIQQERVLMNEESAKYMEHLVMNVMAYIRFPMMSPRQLAELLLSPLTKMYKEFFVERMAIGMSFHSGHIEHLSDVLQQNGGHLLFTPRLYTADTWSTLLSVENFSSLPPYHARTLVFSSHSSLAEHTGDHTCEWVVDLYPKGVWFKKFYLIVWQGTVEVPECVLRTVRLSVMCKDPLPPFAADMRVEVGILIRGVQDGVEHVMTVIRRCHCFSQEDKILNFDDLLEFDELNHLTGNNSISPYLVGKHRDVLKVHIVIAPLSKLSISTAVK</sequence>
<evidence type="ECO:0000313" key="3">
    <source>
        <dbReference type="EMBL" id="KAK7789485.1"/>
    </source>
</evidence>
<dbReference type="SUPFAM" id="SSF54695">
    <property type="entry name" value="POZ domain"/>
    <property type="match status" value="1"/>
</dbReference>
<dbReference type="Pfam" id="PF00651">
    <property type="entry name" value="BTB"/>
    <property type="match status" value="1"/>
</dbReference>
<organism evidence="3 4">
    <name type="scientific">Gryllus longicercus</name>
    <dbReference type="NCBI Taxonomy" id="2509291"/>
    <lineage>
        <taxon>Eukaryota</taxon>
        <taxon>Metazoa</taxon>
        <taxon>Ecdysozoa</taxon>
        <taxon>Arthropoda</taxon>
        <taxon>Hexapoda</taxon>
        <taxon>Insecta</taxon>
        <taxon>Pterygota</taxon>
        <taxon>Neoptera</taxon>
        <taxon>Polyneoptera</taxon>
        <taxon>Orthoptera</taxon>
        <taxon>Ensifera</taxon>
        <taxon>Gryllidea</taxon>
        <taxon>Grylloidea</taxon>
        <taxon>Gryllidae</taxon>
        <taxon>Gryllinae</taxon>
        <taxon>Gryllus</taxon>
    </lineage>
</organism>
<dbReference type="InterPro" id="IPR011333">
    <property type="entry name" value="SKP1/BTB/POZ_sf"/>
</dbReference>
<dbReference type="Pfam" id="PF07707">
    <property type="entry name" value="BACK"/>
    <property type="match status" value="1"/>
</dbReference>
<dbReference type="CDD" id="cd18292">
    <property type="entry name" value="BTB_POZ_BTBD17"/>
    <property type="match status" value="1"/>
</dbReference>
<dbReference type="AlphaFoldDB" id="A0AAN9YU57"/>
<gene>
    <name evidence="3" type="ORF">R5R35_012349</name>
</gene>
<evidence type="ECO:0000259" key="2">
    <source>
        <dbReference type="PROSITE" id="PS50097"/>
    </source>
</evidence>
<evidence type="ECO:0000313" key="4">
    <source>
        <dbReference type="Proteomes" id="UP001378592"/>
    </source>
</evidence>
<feature type="domain" description="BTB" evidence="2">
    <location>
        <begin position="67"/>
        <end position="137"/>
    </location>
</feature>
<dbReference type="PANTHER" id="PTHR24410">
    <property type="entry name" value="HL07962P-RELATED"/>
    <property type="match status" value="1"/>
</dbReference>
<proteinExistence type="predicted"/>
<dbReference type="PANTHER" id="PTHR24410:SF41">
    <property type="entry name" value="HL07962P"/>
    <property type="match status" value="1"/>
</dbReference>
<dbReference type="Gene3D" id="1.25.40.420">
    <property type="match status" value="1"/>
</dbReference>
<dbReference type="InterPro" id="IPR056184">
    <property type="entry name" value="TRAF_BTBD17"/>
</dbReference>
<dbReference type="InterPro" id="IPR011705">
    <property type="entry name" value="BACK"/>
</dbReference>
<dbReference type="Gene3D" id="3.30.710.10">
    <property type="entry name" value="Potassium Channel Kv1.1, Chain A"/>
    <property type="match status" value="1"/>
</dbReference>
<name>A0AAN9YU57_9ORTH</name>
<dbReference type="PROSITE" id="PS50097">
    <property type="entry name" value="BTB"/>
    <property type="match status" value="1"/>
</dbReference>
<dbReference type="EMBL" id="JAZDUA010000749">
    <property type="protein sequence ID" value="KAK7789485.1"/>
    <property type="molecule type" value="Genomic_DNA"/>
</dbReference>
<keyword evidence="4" id="KW-1185">Reference proteome</keyword>
<protein>
    <recommendedName>
        <fullName evidence="2">BTB domain-containing protein</fullName>
    </recommendedName>
</protein>
<dbReference type="SMART" id="SM00875">
    <property type="entry name" value="BACK"/>
    <property type="match status" value="1"/>
</dbReference>
<feature type="region of interest" description="Disordered" evidence="1">
    <location>
        <begin position="14"/>
        <end position="33"/>
    </location>
</feature>
<accession>A0AAN9YU57</accession>
<comment type="caution">
    <text evidence="3">The sequence shown here is derived from an EMBL/GenBank/DDBJ whole genome shotgun (WGS) entry which is preliminary data.</text>
</comment>
<dbReference type="SMART" id="SM00225">
    <property type="entry name" value="BTB"/>
    <property type="match status" value="1"/>
</dbReference>
<dbReference type="Pfam" id="PF23651">
    <property type="entry name" value="TRAF_BTBD17"/>
    <property type="match status" value="1"/>
</dbReference>
<dbReference type="Proteomes" id="UP001378592">
    <property type="component" value="Unassembled WGS sequence"/>
</dbReference>